<dbReference type="OrthoDB" id="9800167at2"/>
<dbReference type="GO" id="GO:0004148">
    <property type="term" value="F:dihydrolipoyl dehydrogenase (NADH) activity"/>
    <property type="evidence" value="ECO:0007669"/>
    <property type="project" value="UniProtKB-EC"/>
</dbReference>
<accession>A0A0P9CUY0</accession>
<keyword evidence="6 16" id="KW-0285">Flavoprotein</keyword>
<feature type="binding site" evidence="14">
    <location>
        <begin position="193"/>
        <end position="200"/>
    </location>
    <ligand>
        <name>NAD(+)</name>
        <dbReference type="ChEBI" id="CHEBI:57540"/>
    </ligand>
</feature>
<evidence type="ECO:0000256" key="3">
    <source>
        <dbReference type="ARBA" id="ARBA00012608"/>
    </source>
</evidence>
<evidence type="ECO:0000256" key="2">
    <source>
        <dbReference type="ARBA" id="ARBA00007532"/>
    </source>
</evidence>
<dbReference type="AlphaFoldDB" id="A0A0P9CUY0"/>
<comment type="catalytic activity">
    <reaction evidence="12 16">
        <text>N(6)-[(R)-dihydrolipoyl]-L-lysyl-[protein] + NAD(+) = N(6)-[(R)-lipoyl]-L-lysyl-[protein] + NADH + H(+)</text>
        <dbReference type="Rhea" id="RHEA:15045"/>
        <dbReference type="Rhea" id="RHEA-COMP:10474"/>
        <dbReference type="Rhea" id="RHEA-COMP:10475"/>
        <dbReference type="ChEBI" id="CHEBI:15378"/>
        <dbReference type="ChEBI" id="CHEBI:57540"/>
        <dbReference type="ChEBI" id="CHEBI:57945"/>
        <dbReference type="ChEBI" id="CHEBI:83099"/>
        <dbReference type="ChEBI" id="CHEBI:83100"/>
        <dbReference type="EC" id="1.8.1.4"/>
    </reaction>
</comment>
<dbReference type="FunFam" id="3.30.390.30:FF:000001">
    <property type="entry name" value="Dihydrolipoyl dehydrogenase"/>
    <property type="match status" value="1"/>
</dbReference>
<evidence type="ECO:0000256" key="9">
    <source>
        <dbReference type="ARBA" id="ARBA00023027"/>
    </source>
</evidence>
<dbReference type="STRING" id="471514.AN477_11875"/>
<evidence type="ECO:0000256" key="7">
    <source>
        <dbReference type="ARBA" id="ARBA00022827"/>
    </source>
</evidence>
<dbReference type="EMBL" id="LJCO01000048">
    <property type="protein sequence ID" value="KPV43507.1"/>
    <property type="molecule type" value="Genomic_DNA"/>
</dbReference>
<evidence type="ECO:0000313" key="20">
    <source>
        <dbReference type="Proteomes" id="UP000050482"/>
    </source>
</evidence>
<dbReference type="InterPro" id="IPR006258">
    <property type="entry name" value="Lipoamide_DH"/>
</dbReference>
<dbReference type="InterPro" id="IPR004099">
    <property type="entry name" value="Pyr_nucl-diS_OxRdtase_dimer"/>
</dbReference>
<evidence type="ECO:0000256" key="6">
    <source>
        <dbReference type="ARBA" id="ARBA00022630"/>
    </source>
</evidence>
<name>A0A0P9CUY0_9BACL</name>
<comment type="miscellaneous">
    <text evidence="16">The active site is a redox-active disulfide bond.</text>
</comment>
<sequence>MGGQSVPESELDLVVLGGGTGGYVSAIRAAQIGMKVAVVERGKLGGTCLHRGCIPSKALLRSAEVFALAKEAAKFGVNIGEPQLNLAQAMVRKEKVVEQLYQGVQFLMKKYNIPVYSGIGRIMGPSIFSPQAGSVMVEYPDGDTEILAPRYTLIATGSQPRALPGLPFDGVRVLSSDDALQLHQVPESMLIVGGGAIGIEWASMLSDMGTDVTLVEFLPRILALEDEDISREATRVLKKRGVKIHTNAKLMPETLESTESGVSVAVDVKGDIKTFSAASVLVAVGRAPVIDDIGLEATEIAVERGAIVVDKDYRTKEKNIFAIGDVIGGIQLAHVAAHEGIHAVEVMAGLHPHPLDYTMVPKCTYSRPEVASVGLTEAEAKDKGFKVKTGKFQFRANGKALVYGDADGFVKVIADEQTNDVLGVHMIGPHVTDQISEASLARVLNATPWEIGHTIHPHPTLTEALGEAALAVDGVAIHGG</sequence>
<proteinExistence type="inferred from homology"/>
<feature type="binding site" evidence="14">
    <location>
        <position position="285"/>
    </location>
    <ligand>
        <name>NAD(+)</name>
        <dbReference type="ChEBI" id="CHEBI:57540"/>
    </ligand>
</feature>
<dbReference type="PIRSF" id="PIRSF000350">
    <property type="entry name" value="Mercury_reductase_MerA"/>
    <property type="match status" value="1"/>
</dbReference>
<feature type="domain" description="FAD/NAD(P)-binding" evidence="18">
    <location>
        <begin position="12"/>
        <end position="340"/>
    </location>
</feature>
<dbReference type="Proteomes" id="UP000050482">
    <property type="component" value="Unassembled WGS sequence"/>
</dbReference>
<dbReference type="Pfam" id="PF02852">
    <property type="entry name" value="Pyr_redox_dim"/>
    <property type="match status" value="1"/>
</dbReference>
<evidence type="ECO:0000256" key="1">
    <source>
        <dbReference type="ARBA" id="ARBA00004496"/>
    </source>
</evidence>
<dbReference type="InterPro" id="IPR016156">
    <property type="entry name" value="FAD/NAD-linked_Rdtase_dimer_sf"/>
</dbReference>
<dbReference type="GO" id="GO:0005737">
    <property type="term" value="C:cytoplasm"/>
    <property type="evidence" value="ECO:0007669"/>
    <property type="project" value="UniProtKB-SubCell"/>
</dbReference>
<comment type="caution">
    <text evidence="19">The sequence shown here is derived from an EMBL/GenBank/DDBJ whole genome shotgun (WGS) entry which is preliminary data.</text>
</comment>
<dbReference type="NCBIfam" id="TIGR01350">
    <property type="entry name" value="lipoamide_DH"/>
    <property type="match status" value="1"/>
</dbReference>
<evidence type="ECO:0000256" key="16">
    <source>
        <dbReference type="RuleBase" id="RU003692"/>
    </source>
</evidence>
<evidence type="ECO:0000256" key="10">
    <source>
        <dbReference type="ARBA" id="ARBA00023157"/>
    </source>
</evidence>
<keyword evidence="8 16" id="KW-0560">Oxidoreductase</keyword>
<keyword evidence="7 14" id="KW-0274">FAD</keyword>
<dbReference type="PANTHER" id="PTHR22912">
    <property type="entry name" value="DISULFIDE OXIDOREDUCTASE"/>
    <property type="match status" value="1"/>
</dbReference>
<dbReference type="InterPro" id="IPR036188">
    <property type="entry name" value="FAD/NAD-bd_sf"/>
</dbReference>
<comment type="cofactor">
    <cofactor evidence="14 16">
        <name>FAD</name>
        <dbReference type="ChEBI" id="CHEBI:57692"/>
    </cofactor>
    <text evidence="14 16">Binds 1 FAD per subunit.</text>
</comment>
<keyword evidence="14" id="KW-0547">Nucleotide-binding</keyword>
<reference evidence="19 20" key="1">
    <citation type="submission" date="2015-09" db="EMBL/GenBank/DDBJ databases">
        <title>Draft genome sequence of Alicyclobacillus ferrooxydans DSM 22381.</title>
        <authorList>
            <person name="Hemp J."/>
        </authorList>
    </citation>
    <scope>NUCLEOTIDE SEQUENCE [LARGE SCALE GENOMIC DNA]</scope>
    <source>
        <strain evidence="19 20">TC-34</strain>
    </source>
</reference>
<dbReference type="Pfam" id="PF07992">
    <property type="entry name" value="Pyr_redox_2"/>
    <property type="match status" value="1"/>
</dbReference>
<dbReference type="PATRIC" id="fig|471514.4.peg.755"/>
<comment type="similarity">
    <text evidence="2 16">Belongs to the class-I pyridine nucleotide-disulfide oxidoreductase family.</text>
</comment>
<evidence type="ECO:0000256" key="15">
    <source>
        <dbReference type="PIRSR" id="PIRSR000350-4"/>
    </source>
</evidence>
<dbReference type="PRINTS" id="PR00368">
    <property type="entry name" value="FADPNR"/>
</dbReference>
<evidence type="ECO:0000256" key="8">
    <source>
        <dbReference type="ARBA" id="ARBA00023002"/>
    </source>
</evidence>
<evidence type="ECO:0000259" key="18">
    <source>
        <dbReference type="Pfam" id="PF07992"/>
    </source>
</evidence>
<dbReference type="PROSITE" id="PS00076">
    <property type="entry name" value="PYRIDINE_REDOX_1"/>
    <property type="match status" value="1"/>
</dbReference>
<dbReference type="PANTHER" id="PTHR22912:SF217">
    <property type="entry name" value="DIHYDROLIPOYL DEHYDROGENASE"/>
    <property type="match status" value="1"/>
</dbReference>
<evidence type="ECO:0000313" key="19">
    <source>
        <dbReference type="EMBL" id="KPV43507.1"/>
    </source>
</evidence>
<feature type="binding site" evidence="14">
    <location>
        <position position="120"/>
    </location>
    <ligand>
        <name>FAD</name>
        <dbReference type="ChEBI" id="CHEBI:57692"/>
    </ligand>
</feature>
<dbReference type="GO" id="GO:0006103">
    <property type="term" value="P:2-oxoglutarate metabolic process"/>
    <property type="evidence" value="ECO:0007669"/>
    <property type="project" value="TreeGrafter"/>
</dbReference>
<comment type="subcellular location">
    <subcellularLocation>
        <location evidence="1">Cytoplasm</location>
    </subcellularLocation>
</comment>
<evidence type="ECO:0000256" key="5">
    <source>
        <dbReference type="ARBA" id="ARBA00022490"/>
    </source>
</evidence>
<feature type="binding site" evidence="14">
    <location>
        <position position="57"/>
    </location>
    <ligand>
        <name>FAD</name>
        <dbReference type="ChEBI" id="CHEBI:57692"/>
    </ligand>
</feature>
<dbReference type="PRINTS" id="PR00411">
    <property type="entry name" value="PNDRDTASEI"/>
</dbReference>
<evidence type="ECO:0000259" key="17">
    <source>
        <dbReference type="Pfam" id="PF02852"/>
    </source>
</evidence>
<keyword evidence="5" id="KW-0963">Cytoplasm</keyword>
<feature type="active site" description="Proton acceptor" evidence="13">
    <location>
        <position position="458"/>
    </location>
</feature>
<keyword evidence="11 16" id="KW-0676">Redox-active center</keyword>
<feature type="binding site" evidence="14">
    <location>
        <position position="216"/>
    </location>
    <ligand>
        <name>NAD(+)</name>
        <dbReference type="ChEBI" id="CHEBI:57540"/>
    </ligand>
</feature>
<dbReference type="EC" id="1.8.1.4" evidence="3 16"/>
<keyword evidence="10" id="KW-1015">Disulfide bond</keyword>
<dbReference type="SUPFAM" id="SSF51905">
    <property type="entry name" value="FAD/NAD(P)-binding domain"/>
    <property type="match status" value="1"/>
</dbReference>
<keyword evidence="9 14" id="KW-0520">NAD</keyword>
<dbReference type="Gene3D" id="3.50.50.60">
    <property type="entry name" value="FAD/NAD(P)-binding domain"/>
    <property type="match status" value="2"/>
</dbReference>
<evidence type="ECO:0000256" key="12">
    <source>
        <dbReference type="ARBA" id="ARBA00049187"/>
    </source>
</evidence>
<feature type="binding site" evidence="14">
    <location>
        <begin position="156"/>
        <end position="158"/>
    </location>
    <ligand>
        <name>FAD</name>
        <dbReference type="ChEBI" id="CHEBI:57692"/>
    </ligand>
</feature>
<gene>
    <name evidence="19" type="ORF">AN477_11875</name>
</gene>
<organism evidence="19 20">
    <name type="scientific">Alicyclobacillus ferrooxydans</name>
    <dbReference type="NCBI Taxonomy" id="471514"/>
    <lineage>
        <taxon>Bacteria</taxon>
        <taxon>Bacillati</taxon>
        <taxon>Bacillota</taxon>
        <taxon>Bacilli</taxon>
        <taxon>Bacillales</taxon>
        <taxon>Alicyclobacillaceae</taxon>
        <taxon>Alicyclobacillus</taxon>
    </lineage>
</organism>
<dbReference type="SUPFAM" id="SSF55424">
    <property type="entry name" value="FAD/NAD-linked reductases, dimerisation (C-terminal) domain"/>
    <property type="match status" value="1"/>
</dbReference>
<evidence type="ECO:0000256" key="4">
    <source>
        <dbReference type="ARBA" id="ARBA00016961"/>
    </source>
</evidence>
<feature type="binding site" evidence="14">
    <location>
        <position position="325"/>
    </location>
    <ligand>
        <name>FAD</name>
        <dbReference type="ChEBI" id="CHEBI:57692"/>
    </ligand>
</feature>
<dbReference type="InterPro" id="IPR012999">
    <property type="entry name" value="Pyr_OxRdtase_I_AS"/>
</dbReference>
<dbReference type="Gene3D" id="3.30.390.30">
    <property type="match status" value="1"/>
</dbReference>
<dbReference type="InterPro" id="IPR023753">
    <property type="entry name" value="FAD/NAD-binding_dom"/>
</dbReference>
<evidence type="ECO:0000256" key="13">
    <source>
        <dbReference type="PIRSR" id="PIRSR000350-2"/>
    </source>
</evidence>
<dbReference type="InterPro" id="IPR001100">
    <property type="entry name" value="Pyr_nuc-diS_OxRdtase"/>
</dbReference>
<feature type="domain" description="Pyridine nucleotide-disulphide oxidoreductase dimerisation" evidence="17">
    <location>
        <begin position="360"/>
        <end position="469"/>
    </location>
</feature>
<keyword evidence="20" id="KW-1185">Reference proteome</keyword>
<dbReference type="GO" id="GO:0050660">
    <property type="term" value="F:flavin adenine dinucleotide binding"/>
    <property type="evidence" value="ECO:0007669"/>
    <property type="project" value="InterPro"/>
</dbReference>
<evidence type="ECO:0000256" key="11">
    <source>
        <dbReference type="ARBA" id="ARBA00023284"/>
    </source>
</evidence>
<feature type="disulfide bond" description="Redox-active" evidence="15">
    <location>
        <begin position="48"/>
        <end position="53"/>
    </location>
</feature>
<dbReference type="InterPro" id="IPR050151">
    <property type="entry name" value="Class-I_Pyr_Nuc-Dis_Oxidored"/>
</dbReference>
<protein>
    <recommendedName>
        <fullName evidence="4 16">Dihydrolipoyl dehydrogenase</fullName>
        <ecNumber evidence="3 16">1.8.1.4</ecNumber>
    </recommendedName>
</protein>
<evidence type="ECO:0000256" key="14">
    <source>
        <dbReference type="PIRSR" id="PIRSR000350-3"/>
    </source>
</evidence>